<feature type="compositionally biased region" description="Pro residues" evidence="1">
    <location>
        <begin position="104"/>
        <end position="113"/>
    </location>
</feature>
<accession>D7L3M4</accession>
<organism evidence="3">
    <name type="scientific">Arabidopsis lyrata subsp. lyrata</name>
    <name type="common">Lyre-leaved rock-cress</name>
    <dbReference type="NCBI Taxonomy" id="81972"/>
    <lineage>
        <taxon>Eukaryota</taxon>
        <taxon>Viridiplantae</taxon>
        <taxon>Streptophyta</taxon>
        <taxon>Embryophyta</taxon>
        <taxon>Tracheophyta</taxon>
        <taxon>Spermatophyta</taxon>
        <taxon>Magnoliopsida</taxon>
        <taxon>eudicotyledons</taxon>
        <taxon>Gunneridae</taxon>
        <taxon>Pentapetalae</taxon>
        <taxon>rosids</taxon>
        <taxon>malvids</taxon>
        <taxon>Brassicales</taxon>
        <taxon>Brassicaceae</taxon>
        <taxon>Camelineae</taxon>
        <taxon>Arabidopsis</taxon>
    </lineage>
</organism>
<sequence length="182" mass="19302">MAPRVRGGRGSGRGKRGPKSPVKRPTVVPTRPTSSGVSSRRPRSLPSQYEFTPANPEDPNHGTEHPPNPGGSPRGSRTTPFRASVSSVHRLASGSPRASQSPAPVQPPAPVPSPVVNQQRPPRASLSADDENTSEDEGLRDSTLPEDVLATLHDTLVIPGRELYTTLISPTLEPGTTWYGSV</sequence>
<dbReference type="Gramene" id="Al_scaffold_0003_3413">
    <property type="protein sequence ID" value="Al_scaffold_0003_3413"/>
    <property type="gene ID" value="Al_scaffold_0003_3413"/>
</dbReference>
<protein>
    <submittedName>
        <fullName evidence="2">Predicted protein</fullName>
    </submittedName>
</protein>
<evidence type="ECO:0000313" key="3">
    <source>
        <dbReference type="Proteomes" id="UP000008694"/>
    </source>
</evidence>
<feature type="compositionally biased region" description="Polar residues" evidence="1">
    <location>
        <begin position="78"/>
        <end position="87"/>
    </location>
</feature>
<reference evidence="3" key="1">
    <citation type="journal article" date="2011" name="Nat. Genet.">
        <title>The Arabidopsis lyrata genome sequence and the basis of rapid genome size change.</title>
        <authorList>
            <person name="Hu T.T."/>
            <person name="Pattyn P."/>
            <person name="Bakker E.G."/>
            <person name="Cao J."/>
            <person name="Cheng J.-F."/>
            <person name="Clark R.M."/>
            <person name="Fahlgren N."/>
            <person name="Fawcett J.A."/>
            <person name="Grimwood J."/>
            <person name="Gundlach H."/>
            <person name="Haberer G."/>
            <person name="Hollister J.D."/>
            <person name="Ossowski S."/>
            <person name="Ottilar R.P."/>
            <person name="Salamov A.A."/>
            <person name="Schneeberger K."/>
            <person name="Spannagl M."/>
            <person name="Wang X."/>
            <person name="Yang L."/>
            <person name="Nasrallah M.E."/>
            <person name="Bergelson J."/>
            <person name="Carrington J.C."/>
            <person name="Gaut B.S."/>
            <person name="Schmutz J."/>
            <person name="Mayer K.F.X."/>
            <person name="Van de Peer Y."/>
            <person name="Grigoriev I.V."/>
            <person name="Nordborg M."/>
            <person name="Weigel D."/>
            <person name="Guo Y.-L."/>
        </authorList>
    </citation>
    <scope>NUCLEOTIDE SEQUENCE [LARGE SCALE GENOMIC DNA]</scope>
    <source>
        <strain evidence="3">cv. MN47</strain>
    </source>
</reference>
<evidence type="ECO:0000313" key="2">
    <source>
        <dbReference type="EMBL" id="EFH62223.1"/>
    </source>
</evidence>
<gene>
    <name evidence="2" type="ORF">ARALYDRAFT_674216</name>
</gene>
<dbReference type="Proteomes" id="UP000008694">
    <property type="component" value="Unassembled WGS sequence"/>
</dbReference>
<dbReference type="EMBL" id="GL348715">
    <property type="protein sequence ID" value="EFH62223.1"/>
    <property type="molecule type" value="Genomic_DNA"/>
</dbReference>
<name>D7L3M4_ARALL</name>
<keyword evidence="3" id="KW-1185">Reference proteome</keyword>
<feature type="compositionally biased region" description="Acidic residues" evidence="1">
    <location>
        <begin position="128"/>
        <end position="138"/>
    </location>
</feature>
<dbReference type="AlphaFoldDB" id="D7L3M4"/>
<dbReference type="HOGENOM" id="CLU_117837_0_0_1"/>
<feature type="compositionally biased region" description="Low complexity" evidence="1">
    <location>
        <begin position="23"/>
        <end position="47"/>
    </location>
</feature>
<proteinExistence type="predicted"/>
<evidence type="ECO:0000256" key="1">
    <source>
        <dbReference type="SAM" id="MobiDB-lite"/>
    </source>
</evidence>
<feature type="compositionally biased region" description="Basic residues" evidence="1">
    <location>
        <begin position="12"/>
        <end position="22"/>
    </location>
</feature>
<feature type="region of interest" description="Disordered" evidence="1">
    <location>
        <begin position="1"/>
        <end position="146"/>
    </location>
</feature>